<sequence>MVVSRSSAAMAAMAGKLSFGAAALPLQEEVKIHGVEVDQGLRFDSHVKTIAKKASHRISALRRVASFLDRKERLLLYKAQVRPHFEYVALAWMSCAATHKKRPDSIQHRALRLIDVSPPSHPEPERPLDSLEHRRDVAAIVVFHKSQVQKVLRLAGLRHPLRVSTRSTRKVLNGGDAVEVPRSHGYQHQRTFAGRVSRMWNLFTAVVPHVREMNTQCQNDGS</sequence>
<name>A0A5B7KLF3_PORTR</name>
<evidence type="ECO:0000313" key="1">
    <source>
        <dbReference type="EMBL" id="MPD06099.1"/>
    </source>
</evidence>
<organism evidence="1 2">
    <name type="scientific">Portunus trituberculatus</name>
    <name type="common">Swimming crab</name>
    <name type="synonym">Neptunus trituberculatus</name>
    <dbReference type="NCBI Taxonomy" id="210409"/>
    <lineage>
        <taxon>Eukaryota</taxon>
        <taxon>Metazoa</taxon>
        <taxon>Ecdysozoa</taxon>
        <taxon>Arthropoda</taxon>
        <taxon>Crustacea</taxon>
        <taxon>Multicrustacea</taxon>
        <taxon>Malacostraca</taxon>
        <taxon>Eumalacostraca</taxon>
        <taxon>Eucarida</taxon>
        <taxon>Decapoda</taxon>
        <taxon>Pleocyemata</taxon>
        <taxon>Brachyura</taxon>
        <taxon>Eubrachyura</taxon>
        <taxon>Portunoidea</taxon>
        <taxon>Portunidae</taxon>
        <taxon>Portuninae</taxon>
        <taxon>Portunus</taxon>
    </lineage>
</organism>
<accession>A0A5B7KLF3</accession>
<evidence type="ECO:0000313" key="2">
    <source>
        <dbReference type="Proteomes" id="UP000324222"/>
    </source>
</evidence>
<dbReference type="OrthoDB" id="6364030at2759"/>
<proteinExistence type="predicted"/>
<comment type="caution">
    <text evidence="1">The sequence shown here is derived from an EMBL/GenBank/DDBJ whole genome shotgun (WGS) entry which is preliminary data.</text>
</comment>
<keyword evidence="2" id="KW-1185">Reference proteome</keyword>
<gene>
    <name evidence="1" type="ORF">E2C01_101886</name>
</gene>
<reference evidence="1 2" key="1">
    <citation type="submission" date="2019-05" db="EMBL/GenBank/DDBJ databases">
        <title>Another draft genome of Portunus trituberculatus and its Hox gene families provides insights of decapod evolution.</title>
        <authorList>
            <person name="Jeong J.-H."/>
            <person name="Song I."/>
            <person name="Kim S."/>
            <person name="Choi T."/>
            <person name="Kim D."/>
            <person name="Ryu S."/>
            <person name="Kim W."/>
        </authorList>
    </citation>
    <scope>NUCLEOTIDE SEQUENCE [LARGE SCALE GENOMIC DNA]</scope>
    <source>
        <tissue evidence="1">Muscle</tissue>
    </source>
</reference>
<dbReference type="AlphaFoldDB" id="A0A5B7KLF3"/>
<dbReference type="EMBL" id="VSRR010149397">
    <property type="protein sequence ID" value="MPD06099.1"/>
    <property type="molecule type" value="Genomic_DNA"/>
</dbReference>
<protein>
    <submittedName>
        <fullName evidence="1">Uncharacterized protein</fullName>
    </submittedName>
</protein>
<dbReference type="Proteomes" id="UP000324222">
    <property type="component" value="Unassembled WGS sequence"/>
</dbReference>